<dbReference type="eggNOG" id="COG2128">
    <property type="taxonomic scope" value="Bacteria"/>
</dbReference>
<keyword evidence="2" id="KW-1185">Reference proteome</keyword>
<dbReference type="RefSeq" id="WP_005004828.1">
    <property type="nucleotide sequence ID" value="NZ_CH672427.1"/>
</dbReference>
<dbReference type="Proteomes" id="UP000003374">
    <property type="component" value="Unassembled WGS sequence"/>
</dbReference>
<dbReference type="STRING" id="314278.NB231_16668"/>
<dbReference type="Pfam" id="PF11376">
    <property type="entry name" value="DUF3179"/>
    <property type="match status" value="1"/>
</dbReference>
<dbReference type="InterPro" id="IPR021516">
    <property type="entry name" value="DUF3179"/>
</dbReference>
<comment type="caution">
    <text evidence="1">The sequence shown here is derived from an EMBL/GenBank/DDBJ whole genome shotgun (WGS) entry which is preliminary data.</text>
</comment>
<sequence>MTWLQRVLRWSDRGLLCAVLMSSPGGGALATDGPPIRAVPLTQHAPLERYVDSSLSGGPPKDGIPAIDAPRFWNVRQADRHLGDGDVVFGVYHKGEAKAYPQRILVWHEIVNDVIGQTPVSITYCPLTGTALGFLRGATTLGVSGRLVNSNLIMYDRATDSWWPQVLATAIDGPLAGKSLRQIPVVWTTWKRWRARHPETRVLSTHTGYIRNYKRDPYGSYNPIGGYYRRTARRLFPVMSESERYAPKSVFLVARTETGAIAFRKDSLRERRVLHGETGGGRFTAVYDPELAAGRVFHNPKGVPVAANELTFGRSGIKWKEPSRALEPVASFDAMWFAYAAFYPNGTVVD</sequence>
<organism evidence="1 2">
    <name type="scientific">Nitrococcus mobilis Nb-231</name>
    <dbReference type="NCBI Taxonomy" id="314278"/>
    <lineage>
        <taxon>Bacteria</taxon>
        <taxon>Pseudomonadati</taxon>
        <taxon>Pseudomonadota</taxon>
        <taxon>Gammaproteobacteria</taxon>
        <taxon>Chromatiales</taxon>
        <taxon>Ectothiorhodospiraceae</taxon>
        <taxon>Nitrococcus</taxon>
    </lineage>
</organism>
<proteinExistence type="predicted"/>
<gene>
    <name evidence="1" type="ORF">NB231_16668</name>
</gene>
<protein>
    <recommendedName>
        <fullName evidence="3">DUF3179 domain-containing protein</fullName>
    </recommendedName>
</protein>
<reference evidence="1 2" key="1">
    <citation type="submission" date="2006-02" db="EMBL/GenBank/DDBJ databases">
        <authorList>
            <person name="Waterbury J."/>
            <person name="Ferriera S."/>
            <person name="Johnson J."/>
            <person name="Kravitz S."/>
            <person name="Halpern A."/>
            <person name="Remington K."/>
            <person name="Beeson K."/>
            <person name="Tran B."/>
            <person name="Rogers Y.-H."/>
            <person name="Friedman R."/>
            <person name="Venter J.C."/>
        </authorList>
    </citation>
    <scope>NUCLEOTIDE SEQUENCE [LARGE SCALE GENOMIC DNA]</scope>
    <source>
        <strain evidence="1 2">Nb-231</strain>
    </source>
</reference>
<dbReference type="EMBL" id="AAOF01000001">
    <property type="protein sequence ID" value="EAR23472.1"/>
    <property type="molecule type" value="Genomic_DNA"/>
</dbReference>
<name>A4BMD4_9GAMM</name>
<evidence type="ECO:0008006" key="3">
    <source>
        <dbReference type="Google" id="ProtNLM"/>
    </source>
</evidence>
<dbReference type="HOGENOM" id="CLU_037493_0_0_6"/>
<dbReference type="OrthoDB" id="9806357at2"/>
<evidence type="ECO:0000313" key="2">
    <source>
        <dbReference type="Proteomes" id="UP000003374"/>
    </source>
</evidence>
<accession>A4BMD4</accession>
<dbReference type="AlphaFoldDB" id="A4BMD4"/>
<evidence type="ECO:0000313" key="1">
    <source>
        <dbReference type="EMBL" id="EAR23472.1"/>
    </source>
</evidence>